<evidence type="ECO:0008006" key="3">
    <source>
        <dbReference type="Google" id="ProtNLM"/>
    </source>
</evidence>
<protein>
    <recommendedName>
        <fullName evidence="3">DUF3540 domain-containing protein</fullName>
    </recommendedName>
</protein>
<keyword evidence="2" id="KW-1185">Reference proteome</keyword>
<dbReference type="Proteomes" id="UP000002424">
    <property type="component" value="Chromosome"/>
</dbReference>
<accession>C1DJR3</accession>
<evidence type="ECO:0000313" key="2">
    <source>
        <dbReference type="Proteomes" id="UP000002424"/>
    </source>
</evidence>
<dbReference type="KEGG" id="avn:Avin_26560"/>
<dbReference type="HOGENOM" id="CLU_102202_0_0_6"/>
<name>C1DJR3_AZOVD</name>
<gene>
    <name evidence="1" type="ordered locus">Avin_26560</name>
</gene>
<dbReference type="Pfam" id="PF12059">
    <property type="entry name" value="DUF3540"/>
    <property type="match status" value="1"/>
</dbReference>
<dbReference type="GeneID" id="88185798"/>
<dbReference type="InterPro" id="IPR021927">
    <property type="entry name" value="DUF3540"/>
</dbReference>
<sequence>MSVPFEPQGAALPANLSARVVAARGDDLFLVELEGRAHECRRAASCLLLPEPGDRVLIAAVDSMPELYLLAVIERASAGPARLQVDGDLLLASGRGSVRLRAAQSLDLASERLALRAASAELAVERLNCSGVLWQGTLGTVRLVGRVCETMVDRLMQVARVSFRRVEQLEQVRAAQLDYEGSVRLRLRGRHTAITARDVLKAKGRQVHIG</sequence>
<organism evidence="1 2">
    <name type="scientific">Azotobacter vinelandii (strain DJ / ATCC BAA-1303)</name>
    <dbReference type="NCBI Taxonomy" id="322710"/>
    <lineage>
        <taxon>Bacteria</taxon>
        <taxon>Pseudomonadati</taxon>
        <taxon>Pseudomonadota</taxon>
        <taxon>Gammaproteobacteria</taxon>
        <taxon>Pseudomonadales</taxon>
        <taxon>Pseudomonadaceae</taxon>
        <taxon>Azotobacter</taxon>
    </lineage>
</organism>
<reference evidence="1 2" key="1">
    <citation type="journal article" date="2009" name="J. Bacteriol.">
        <title>Genome sequence of Azotobacter vinelandii, an obligate aerobe specialized to support diverse anaerobic metabolic processes.</title>
        <authorList>
            <person name="Setubal J.C."/>
            <person name="dos Santos P."/>
            <person name="Goldman B.S."/>
            <person name="Ertesvag H."/>
            <person name="Espin G."/>
            <person name="Rubio L.M."/>
            <person name="Valla S."/>
            <person name="Almeida N.F."/>
            <person name="Balasubramanian D."/>
            <person name="Cromes L."/>
            <person name="Curatti L."/>
            <person name="Du Z."/>
            <person name="Godsy E."/>
            <person name="Goodner B."/>
            <person name="Hellner-Burris K."/>
            <person name="Hernandez J.A."/>
            <person name="Houmiel K."/>
            <person name="Imperial J."/>
            <person name="Kennedy C."/>
            <person name="Larson T.J."/>
            <person name="Latreille P."/>
            <person name="Ligon L.S."/>
            <person name="Lu J."/>
            <person name="Maerk M."/>
            <person name="Miller N.M."/>
            <person name="Norton S."/>
            <person name="O'Carroll I.P."/>
            <person name="Paulsen I."/>
            <person name="Raulfs E.C."/>
            <person name="Roemer R."/>
            <person name="Rosser J."/>
            <person name="Segura D."/>
            <person name="Slater S."/>
            <person name="Stricklin S.L."/>
            <person name="Studholme D.J."/>
            <person name="Sun J."/>
            <person name="Viana C.J."/>
            <person name="Wallin E."/>
            <person name="Wang B."/>
            <person name="Wheeler C."/>
            <person name="Zhu H."/>
            <person name="Dean D.R."/>
            <person name="Dixon R."/>
            <person name="Wood D."/>
        </authorList>
    </citation>
    <scope>NUCLEOTIDE SEQUENCE [LARGE SCALE GENOMIC DNA]</scope>
    <source>
        <strain evidence="2">DJ / ATCC BAA-1303</strain>
    </source>
</reference>
<proteinExistence type="predicted"/>
<dbReference type="eggNOG" id="ENOG502Z8GU">
    <property type="taxonomic scope" value="Bacteria"/>
</dbReference>
<dbReference type="AlphaFoldDB" id="C1DJR3"/>
<evidence type="ECO:0000313" key="1">
    <source>
        <dbReference type="EMBL" id="ACO78832.1"/>
    </source>
</evidence>
<dbReference type="OrthoDB" id="6119047at2"/>
<dbReference type="EMBL" id="CP001157">
    <property type="protein sequence ID" value="ACO78832.1"/>
    <property type="molecule type" value="Genomic_DNA"/>
</dbReference>
<dbReference type="RefSeq" id="WP_012701223.1">
    <property type="nucleotide sequence ID" value="NC_012560.1"/>
</dbReference>
<dbReference type="EnsemblBacteria" id="ACO78832">
    <property type="protein sequence ID" value="ACO78832"/>
    <property type="gene ID" value="Avin_26560"/>
</dbReference>
<dbReference type="STRING" id="322710.Avin_26560"/>